<dbReference type="PANTHER" id="PTHR45856">
    <property type="entry name" value="ALPHA/BETA-HYDROLASES SUPERFAMILY PROTEIN"/>
    <property type="match status" value="1"/>
</dbReference>
<dbReference type="GO" id="GO:0016787">
    <property type="term" value="F:hydrolase activity"/>
    <property type="evidence" value="ECO:0007669"/>
    <property type="project" value="UniProtKB-KW"/>
</dbReference>
<accession>A0A8E2J3K2</accession>
<dbReference type="GO" id="GO:0006629">
    <property type="term" value="P:lipid metabolic process"/>
    <property type="evidence" value="ECO:0007669"/>
    <property type="project" value="InterPro"/>
</dbReference>
<sequence>MFALHILVFAILSLRTVLAAPASLWSGKREPNGTTSIISQSTISNYFQRPALFSRAAYCSISQVATWTCGPSCDALPGVEVLASGGDNGEIPDFFIAHDTATNTIVVAHQGTDPFNLLSVLNDVEVTKSNLNSTLFPNAGSDIEVHDGFQDTQGRTADLVLSTVLSALSSSGATEVAVTGHSLGAAVASLDAVMLKMHLPSDVSITATVFGLPRAGNQAWADLVDSLLGSSFAHISNQLDPVPIVPAQFLGFQHPSGEAHITYVASSGRATIEACPGQENEYCSDANSLSDFNILNHLGPYFNGISFGTWACW</sequence>
<keyword evidence="5" id="KW-0732">Signal</keyword>
<keyword evidence="1" id="KW-1015">Disulfide bond</keyword>
<keyword evidence="8" id="KW-1185">Reference proteome</keyword>
<dbReference type="Gene3D" id="3.40.50.1820">
    <property type="entry name" value="alpha/beta hydrolase"/>
    <property type="match status" value="1"/>
</dbReference>
<evidence type="ECO:0000256" key="1">
    <source>
        <dbReference type="ARBA" id="ARBA00023157"/>
    </source>
</evidence>
<comment type="catalytic activity">
    <reaction evidence="4">
        <text>a monoacylglycerol + H2O = glycerol + a fatty acid + H(+)</text>
        <dbReference type="Rhea" id="RHEA:15245"/>
        <dbReference type="ChEBI" id="CHEBI:15377"/>
        <dbReference type="ChEBI" id="CHEBI:15378"/>
        <dbReference type="ChEBI" id="CHEBI:17408"/>
        <dbReference type="ChEBI" id="CHEBI:17754"/>
        <dbReference type="ChEBI" id="CHEBI:28868"/>
    </reaction>
</comment>
<feature type="domain" description="Fungal lipase-type" evidence="6">
    <location>
        <begin position="106"/>
        <end position="248"/>
    </location>
</feature>
<evidence type="ECO:0000313" key="8">
    <source>
        <dbReference type="Proteomes" id="UP000250043"/>
    </source>
</evidence>
<gene>
    <name evidence="7" type="ORF">OBBRIDRAFT_238216</name>
</gene>
<keyword evidence="7" id="KW-0378">Hydrolase</keyword>
<evidence type="ECO:0000313" key="7">
    <source>
        <dbReference type="EMBL" id="OCH93906.1"/>
    </source>
</evidence>
<dbReference type="Pfam" id="PF01764">
    <property type="entry name" value="Lipase_3"/>
    <property type="match status" value="1"/>
</dbReference>
<dbReference type="InterPro" id="IPR002921">
    <property type="entry name" value="Fungal_lipase-type"/>
</dbReference>
<feature type="signal peptide" evidence="5">
    <location>
        <begin position="1"/>
        <end position="19"/>
    </location>
</feature>
<evidence type="ECO:0000256" key="5">
    <source>
        <dbReference type="SAM" id="SignalP"/>
    </source>
</evidence>
<evidence type="ECO:0000256" key="2">
    <source>
        <dbReference type="ARBA" id="ARBA00043996"/>
    </source>
</evidence>
<comment type="similarity">
    <text evidence="2">Belongs to the AB hydrolase superfamily. Lipase family. Class 3 subfamily.</text>
</comment>
<dbReference type="InterPro" id="IPR029058">
    <property type="entry name" value="AB_hydrolase_fold"/>
</dbReference>
<dbReference type="AlphaFoldDB" id="A0A8E2J3K2"/>
<evidence type="ECO:0000256" key="3">
    <source>
        <dbReference type="ARBA" id="ARBA00047591"/>
    </source>
</evidence>
<evidence type="ECO:0000259" key="6">
    <source>
        <dbReference type="Pfam" id="PF01764"/>
    </source>
</evidence>
<protein>
    <submittedName>
        <fullName evidence="7">Alpha/beta-hydrolase</fullName>
    </submittedName>
</protein>
<organism evidence="7 8">
    <name type="scientific">Obba rivulosa</name>
    <dbReference type="NCBI Taxonomy" id="1052685"/>
    <lineage>
        <taxon>Eukaryota</taxon>
        <taxon>Fungi</taxon>
        <taxon>Dikarya</taxon>
        <taxon>Basidiomycota</taxon>
        <taxon>Agaricomycotina</taxon>
        <taxon>Agaricomycetes</taxon>
        <taxon>Polyporales</taxon>
        <taxon>Gelatoporiaceae</taxon>
        <taxon>Obba</taxon>
    </lineage>
</organism>
<dbReference type="EMBL" id="KV722349">
    <property type="protein sequence ID" value="OCH93906.1"/>
    <property type="molecule type" value="Genomic_DNA"/>
</dbReference>
<evidence type="ECO:0000256" key="4">
    <source>
        <dbReference type="ARBA" id="ARBA00048461"/>
    </source>
</evidence>
<proteinExistence type="inferred from homology"/>
<dbReference type="OrthoDB" id="426718at2759"/>
<reference evidence="7 8" key="1">
    <citation type="submission" date="2016-07" db="EMBL/GenBank/DDBJ databases">
        <title>Draft genome of the white-rot fungus Obba rivulosa 3A-2.</title>
        <authorList>
            <consortium name="DOE Joint Genome Institute"/>
            <person name="Miettinen O."/>
            <person name="Riley R."/>
            <person name="Acob R."/>
            <person name="Barry K."/>
            <person name="Cullen D."/>
            <person name="De Vries R."/>
            <person name="Hainaut M."/>
            <person name="Hatakka A."/>
            <person name="Henrissat B."/>
            <person name="Hilden K."/>
            <person name="Kuo R."/>
            <person name="Labutti K."/>
            <person name="Lipzen A."/>
            <person name="Makela M.R."/>
            <person name="Sandor L."/>
            <person name="Spatafora J.W."/>
            <person name="Grigoriev I.V."/>
            <person name="Hibbett D.S."/>
        </authorList>
    </citation>
    <scope>NUCLEOTIDE SEQUENCE [LARGE SCALE GENOMIC DNA]</scope>
    <source>
        <strain evidence="7 8">3A-2</strain>
    </source>
</reference>
<name>A0A8E2J3K2_9APHY</name>
<dbReference type="InterPro" id="IPR051218">
    <property type="entry name" value="Sec_MonoDiacylglyc_Lipase"/>
</dbReference>
<feature type="chain" id="PRO_5034501013" evidence="5">
    <location>
        <begin position="20"/>
        <end position="313"/>
    </location>
</feature>
<comment type="catalytic activity">
    <reaction evidence="3">
        <text>a diacylglycerol + H2O = a monoacylglycerol + a fatty acid + H(+)</text>
        <dbReference type="Rhea" id="RHEA:32731"/>
        <dbReference type="ChEBI" id="CHEBI:15377"/>
        <dbReference type="ChEBI" id="CHEBI:15378"/>
        <dbReference type="ChEBI" id="CHEBI:17408"/>
        <dbReference type="ChEBI" id="CHEBI:18035"/>
        <dbReference type="ChEBI" id="CHEBI:28868"/>
    </reaction>
</comment>
<dbReference type="Proteomes" id="UP000250043">
    <property type="component" value="Unassembled WGS sequence"/>
</dbReference>
<dbReference type="SUPFAM" id="SSF53474">
    <property type="entry name" value="alpha/beta-Hydrolases"/>
    <property type="match status" value="1"/>
</dbReference>
<dbReference type="CDD" id="cd00519">
    <property type="entry name" value="Lipase_3"/>
    <property type="match status" value="1"/>
</dbReference>
<dbReference type="PANTHER" id="PTHR45856:SF25">
    <property type="entry name" value="FUNGAL LIPASE-LIKE DOMAIN-CONTAINING PROTEIN"/>
    <property type="match status" value="1"/>
</dbReference>